<accession>A0A1K2IK53</accession>
<dbReference type="STRING" id="1612149.SAMN05216324_1047"/>
<dbReference type="RefSeq" id="WP_072408446.1">
    <property type="nucleotide sequence ID" value="NZ_JBEPLR010000003.1"/>
</dbReference>
<sequence>MMKRKNRILLLHIAFLFAVLCTGFHLFKSEKHSFSINNNQGKFLQKANTQAEVDVYNLSDIQDEFALEDRDKSFIDVEIFLERWIANIFRIHNSSSQPVIAHNYSFITLPRYILYHSLQIPGC</sequence>
<evidence type="ECO:0000313" key="1">
    <source>
        <dbReference type="EMBL" id="SFZ92829.1"/>
    </source>
</evidence>
<keyword evidence="2" id="KW-1185">Reference proteome</keyword>
<evidence type="ECO:0000313" key="2">
    <source>
        <dbReference type="Proteomes" id="UP000182034"/>
    </source>
</evidence>
<reference evidence="2" key="1">
    <citation type="submission" date="2016-10" db="EMBL/GenBank/DDBJ databases">
        <authorList>
            <person name="Varghese N."/>
            <person name="Submissions S."/>
        </authorList>
    </citation>
    <scope>NUCLEOTIDE SEQUENCE [LARGE SCALE GENOMIC DNA]</scope>
    <source>
        <strain evidence="2">SUR2</strain>
    </source>
</reference>
<dbReference type="AlphaFoldDB" id="A0A1K2IK53"/>
<gene>
    <name evidence="1" type="ORF">SAMN05216324_1047</name>
</gene>
<dbReference type="Proteomes" id="UP000182034">
    <property type="component" value="Unassembled WGS sequence"/>
</dbReference>
<proteinExistence type="predicted"/>
<dbReference type="EMBL" id="FPKW01000004">
    <property type="protein sequence ID" value="SFZ92829.1"/>
    <property type="molecule type" value="Genomic_DNA"/>
</dbReference>
<organism evidence="1 2">
    <name type="scientific">Chryseobacterium limigenitum</name>
    <dbReference type="NCBI Taxonomy" id="1612149"/>
    <lineage>
        <taxon>Bacteria</taxon>
        <taxon>Pseudomonadati</taxon>
        <taxon>Bacteroidota</taxon>
        <taxon>Flavobacteriia</taxon>
        <taxon>Flavobacteriales</taxon>
        <taxon>Weeksellaceae</taxon>
        <taxon>Chryseobacterium group</taxon>
        <taxon>Chryseobacterium</taxon>
    </lineage>
</organism>
<name>A0A1K2IK53_9FLAO</name>
<protein>
    <submittedName>
        <fullName evidence="1">Uncharacterized protein</fullName>
    </submittedName>
</protein>